<gene>
    <name evidence="1" type="ORF">ACCO45_001744</name>
</gene>
<organism evidence="1 2">
    <name type="scientific">Purpureocillium lilacinum</name>
    <name type="common">Paecilomyces lilacinus</name>
    <dbReference type="NCBI Taxonomy" id="33203"/>
    <lineage>
        <taxon>Eukaryota</taxon>
        <taxon>Fungi</taxon>
        <taxon>Dikarya</taxon>
        <taxon>Ascomycota</taxon>
        <taxon>Pezizomycotina</taxon>
        <taxon>Sordariomycetes</taxon>
        <taxon>Hypocreomycetidae</taxon>
        <taxon>Hypocreales</taxon>
        <taxon>Ophiocordycipitaceae</taxon>
        <taxon>Purpureocillium</taxon>
    </lineage>
</organism>
<evidence type="ECO:0000313" key="1">
    <source>
        <dbReference type="EMBL" id="KAL3964740.1"/>
    </source>
</evidence>
<sequence length="96" mass="10677">MRLPKSFRHPLLPVITRLFLLHLATTLLPVPPLHASCNLIAQEPLVAWNCNGKSSSQSRCASSTRLIYAKQDTEALSSPYQASQSSDQIVPLFYQL</sequence>
<protein>
    <submittedName>
        <fullName evidence="1">Uncharacterized protein</fullName>
    </submittedName>
</protein>
<dbReference type="Proteomes" id="UP001638806">
    <property type="component" value="Unassembled WGS sequence"/>
</dbReference>
<name>A0ACC4E7W4_PURLI</name>
<keyword evidence="2" id="KW-1185">Reference proteome</keyword>
<comment type="caution">
    <text evidence="1">The sequence shown here is derived from an EMBL/GenBank/DDBJ whole genome shotgun (WGS) entry which is preliminary data.</text>
</comment>
<dbReference type="EMBL" id="JBGNUJ010000002">
    <property type="protein sequence ID" value="KAL3964740.1"/>
    <property type="molecule type" value="Genomic_DNA"/>
</dbReference>
<accession>A0ACC4E7W4</accession>
<proteinExistence type="predicted"/>
<reference evidence="1" key="1">
    <citation type="submission" date="2024-12" db="EMBL/GenBank/DDBJ databases">
        <title>Comparative genomics and development of molecular markers within Purpureocillium lilacinum and among Purpureocillium species.</title>
        <authorList>
            <person name="Yeh Z.-Y."/>
            <person name="Ni N.-T."/>
            <person name="Lo P.-H."/>
            <person name="Mushyakhwo K."/>
            <person name="Lin C.-F."/>
            <person name="Nai Y.-S."/>
        </authorList>
    </citation>
    <scope>NUCLEOTIDE SEQUENCE</scope>
    <source>
        <strain evidence="1">NCHU-NPUST-175</strain>
    </source>
</reference>
<evidence type="ECO:0000313" key="2">
    <source>
        <dbReference type="Proteomes" id="UP001638806"/>
    </source>
</evidence>